<evidence type="ECO:0000256" key="2">
    <source>
        <dbReference type="ARBA" id="ARBA00022980"/>
    </source>
</evidence>
<reference evidence="4" key="1">
    <citation type="submission" date="2020-11" db="EMBL/GenBank/DDBJ databases">
        <authorList>
            <consortium name="DOE Joint Genome Institute"/>
            <person name="Ahrendt S."/>
            <person name="Riley R."/>
            <person name="Andreopoulos W."/>
            <person name="LaButti K."/>
            <person name="Pangilinan J."/>
            <person name="Ruiz-duenas F.J."/>
            <person name="Barrasa J.M."/>
            <person name="Sanchez-Garcia M."/>
            <person name="Camarero S."/>
            <person name="Miyauchi S."/>
            <person name="Serrano A."/>
            <person name="Linde D."/>
            <person name="Babiker R."/>
            <person name="Drula E."/>
            <person name="Ayuso-Fernandez I."/>
            <person name="Pacheco R."/>
            <person name="Padilla G."/>
            <person name="Ferreira P."/>
            <person name="Barriuso J."/>
            <person name="Kellner H."/>
            <person name="Castanera R."/>
            <person name="Alfaro M."/>
            <person name="Ramirez L."/>
            <person name="Pisabarro A.G."/>
            <person name="Kuo A."/>
            <person name="Tritt A."/>
            <person name="Lipzen A."/>
            <person name="He G."/>
            <person name="Yan M."/>
            <person name="Ng V."/>
            <person name="Cullen D."/>
            <person name="Martin F."/>
            <person name="Rosso M.-N."/>
            <person name="Henrissat B."/>
            <person name="Hibbett D."/>
            <person name="Martinez A.T."/>
            <person name="Grigoriev I.V."/>
        </authorList>
    </citation>
    <scope>NUCLEOTIDE SEQUENCE</scope>
    <source>
        <strain evidence="4">AH 44721</strain>
    </source>
</reference>
<dbReference type="InterPro" id="IPR001971">
    <property type="entry name" value="Ribosomal_uS11"/>
</dbReference>
<dbReference type="HAMAP" id="MF_01310">
    <property type="entry name" value="Ribosomal_uS11"/>
    <property type="match status" value="1"/>
</dbReference>
<keyword evidence="3" id="KW-0687">Ribonucleoprotein</keyword>
<dbReference type="PIRSF" id="PIRSF002131">
    <property type="entry name" value="Ribosomal_S11"/>
    <property type="match status" value="1"/>
</dbReference>
<proteinExistence type="inferred from homology"/>
<dbReference type="SUPFAM" id="SSF53137">
    <property type="entry name" value="Translational machinery components"/>
    <property type="match status" value="1"/>
</dbReference>
<dbReference type="GO" id="GO:0003735">
    <property type="term" value="F:structural constituent of ribosome"/>
    <property type="evidence" value="ECO:0007669"/>
    <property type="project" value="InterPro"/>
</dbReference>
<accession>A0A9P5NP01</accession>
<dbReference type="EMBL" id="JADNYJ010000040">
    <property type="protein sequence ID" value="KAF8901729.1"/>
    <property type="molecule type" value="Genomic_DNA"/>
</dbReference>
<evidence type="ECO:0000313" key="5">
    <source>
        <dbReference type="Proteomes" id="UP000724874"/>
    </source>
</evidence>
<dbReference type="PANTHER" id="PTHR11759">
    <property type="entry name" value="40S RIBOSOMAL PROTEIN S14/30S RIBOSOMAL PROTEIN S11"/>
    <property type="match status" value="1"/>
</dbReference>
<name>A0A9P5NP01_GYMJU</name>
<keyword evidence="2" id="KW-0689">Ribosomal protein</keyword>
<dbReference type="Gene3D" id="3.30.420.80">
    <property type="entry name" value="Ribosomal protein S11"/>
    <property type="match status" value="1"/>
</dbReference>
<dbReference type="GO" id="GO:0005840">
    <property type="term" value="C:ribosome"/>
    <property type="evidence" value="ECO:0007669"/>
    <property type="project" value="UniProtKB-KW"/>
</dbReference>
<dbReference type="OrthoDB" id="1654884at2759"/>
<evidence type="ECO:0000256" key="1">
    <source>
        <dbReference type="ARBA" id="ARBA00006194"/>
    </source>
</evidence>
<dbReference type="InterPro" id="IPR036967">
    <property type="entry name" value="Ribosomal_uS11_sf"/>
</dbReference>
<dbReference type="Proteomes" id="UP000724874">
    <property type="component" value="Unassembled WGS sequence"/>
</dbReference>
<keyword evidence="5" id="KW-1185">Reference proteome</keyword>
<comment type="similarity">
    <text evidence="1">Belongs to the universal ribosomal protein uS11 family.</text>
</comment>
<evidence type="ECO:0000256" key="3">
    <source>
        <dbReference type="ARBA" id="ARBA00023274"/>
    </source>
</evidence>
<gene>
    <name evidence="4" type="ORF">CPB84DRAFT_1836366</name>
</gene>
<organism evidence="4 5">
    <name type="scientific">Gymnopilus junonius</name>
    <name type="common">Spectacular rustgill mushroom</name>
    <name type="synonym">Gymnopilus spectabilis subsp. junonius</name>
    <dbReference type="NCBI Taxonomy" id="109634"/>
    <lineage>
        <taxon>Eukaryota</taxon>
        <taxon>Fungi</taxon>
        <taxon>Dikarya</taxon>
        <taxon>Basidiomycota</taxon>
        <taxon>Agaricomycotina</taxon>
        <taxon>Agaricomycetes</taxon>
        <taxon>Agaricomycetidae</taxon>
        <taxon>Agaricales</taxon>
        <taxon>Agaricineae</taxon>
        <taxon>Hymenogastraceae</taxon>
        <taxon>Gymnopilus</taxon>
    </lineage>
</organism>
<evidence type="ECO:0008006" key="6">
    <source>
        <dbReference type="Google" id="ProtNLM"/>
    </source>
</evidence>
<sequence length="131" mass="14419">MTRPSSSPRYRLHCHSSRNNTIVTFTKPDGSTIAWLSGGSTPSKFTKGNRASYEAGYQCAVGIFKRIVDHNRDVEPIALDLFFKGFGEGRTAMKTALLATEGEGIRKLISSITDRTPIKIGGTRSKKQRRG</sequence>
<dbReference type="GO" id="GO:1990904">
    <property type="term" value="C:ribonucleoprotein complex"/>
    <property type="evidence" value="ECO:0007669"/>
    <property type="project" value="UniProtKB-KW"/>
</dbReference>
<protein>
    <recommendedName>
        <fullName evidence="6">Ribosomal protein S11</fullName>
    </recommendedName>
</protein>
<evidence type="ECO:0000313" key="4">
    <source>
        <dbReference type="EMBL" id="KAF8901729.1"/>
    </source>
</evidence>
<dbReference type="Pfam" id="PF00411">
    <property type="entry name" value="Ribosomal_S11"/>
    <property type="match status" value="1"/>
</dbReference>
<dbReference type="AlphaFoldDB" id="A0A9P5NP01"/>
<dbReference type="GO" id="GO:0006412">
    <property type="term" value="P:translation"/>
    <property type="evidence" value="ECO:0007669"/>
    <property type="project" value="InterPro"/>
</dbReference>
<comment type="caution">
    <text evidence="4">The sequence shown here is derived from an EMBL/GenBank/DDBJ whole genome shotgun (WGS) entry which is preliminary data.</text>
</comment>